<feature type="compositionally biased region" description="Basic and acidic residues" evidence="1">
    <location>
        <begin position="1"/>
        <end position="12"/>
    </location>
</feature>
<feature type="region of interest" description="Disordered" evidence="1">
    <location>
        <begin position="1"/>
        <end position="63"/>
    </location>
</feature>
<evidence type="ECO:0000313" key="3">
    <source>
        <dbReference type="Proteomes" id="UP001418222"/>
    </source>
</evidence>
<sequence length="102" mass="11337">MEGRGHTLKSVDEGSSENDIVAARSSHDDEPTVPGRFPQGYVEPDSSTSFHRRTQNSGPSEPCTHLASTISSMILLKITFTELPLSNHDSRDREILDSRLYH</sequence>
<dbReference type="EMBL" id="JBBWWQ010000002">
    <property type="protein sequence ID" value="KAK8954761.1"/>
    <property type="molecule type" value="Genomic_DNA"/>
</dbReference>
<dbReference type="Proteomes" id="UP001418222">
    <property type="component" value="Unassembled WGS sequence"/>
</dbReference>
<evidence type="ECO:0000256" key="1">
    <source>
        <dbReference type="SAM" id="MobiDB-lite"/>
    </source>
</evidence>
<keyword evidence="3" id="KW-1185">Reference proteome</keyword>
<feature type="compositionally biased region" description="Polar residues" evidence="1">
    <location>
        <begin position="45"/>
        <end position="59"/>
    </location>
</feature>
<gene>
    <name evidence="2" type="ORF">KSP39_PZI001900</name>
</gene>
<comment type="caution">
    <text evidence="2">The sequence shown here is derived from an EMBL/GenBank/DDBJ whole genome shotgun (WGS) entry which is preliminary data.</text>
</comment>
<organism evidence="2 3">
    <name type="scientific">Platanthera zijinensis</name>
    <dbReference type="NCBI Taxonomy" id="2320716"/>
    <lineage>
        <taxon>Eukaryota</taxon>
        <taxon>Viridiplantae</taxon>
        <taxon>Streptophyta</taxon>
        <taxon>Embryophyta</taxon>
        <taxon>Tracheophyta</taxon>
        <taxon>Spermatophyta</taxon>
        <taxon>Magnoliopsida</taxon>
        <taxon>Liliopsida</taxon>
        <taxon>Asparagales</taxon>
        <taxon>Orchidaceae</taxon>
        <taxon>Orchidoideae</taxon>
        <taxon>Orchideae</taxon>
        <taxon>Orchidinae</taxon>
        <taxon>Platanthera</taxon>
    </lineage>
</organism>
<evidence type="ECO:0000313" key="2">
    <source>
        <dbReference type="EMBL" id="KAK8954761.1"/>
    </source>
</evidence>
<proteinExistence type="predicted"/>
<protein>
    <submittedName>
        <fullName evidence="2">Uncharacterized protein</fullName>
    </submittedName>
</protein>
<accession>A0AAP0GEH8</accession>
<dbReference type="AlphaFoldDB" id="A0AAP0GEH8"/>
<name>A0AAP0GEH8_9ASPA</name>
<reference evidence="2 3" key="1">
    <citation type="journal article" date="2022" name="Nat. Plants">
        <title>Genomes of leafy and leafless Platanthera orchids illuminate the evolution of mycoheterotrophy.</title>
        <authorList>
            <person name="Li M.H."/>
            <person name="Liu K.W."/>
            <person name="Li Z."/>
            <person name="Lu H.C."/>
            <person name="Ye Q.L."/>
            <person name="Zhang D."/>
            <person name="Wang J.Y."/>
            <person name="Li Y.F."/>
            <person name="Zhong Z.M."/>
            <person name="Liu X."/>
            <person name="Yu X."/>
            <person name="Liu D.K."/>
            <person name="Tu X.D."/>
            <person name="Liu B."/>
            <person name="Hao Y."/>
            <person name="Liao X.Y."/>
            <person name="Jiang Y.T."/>
            <person name="Sun W.H."/>
            <person name="Chen J."/>
            <person name="Chen Y.Q."/>
            <person name="Ai Y."/>
            <person name="Zhai J.W."/>
            <person name="Wu S.S."/>
            <person name="Zhou Z."/>
            <person name="Hsiao Y.Y."/>
            <person name="Wu W.L."/>
            <person name="Chen Y.Y."/>
            <person name="Lin Y.F."/>
            <person name="Hsu J.L."/>
            <person name="Li C.Y."/>
            <person name="Wang Z.W."/>
            <person name="Zhao X."/>
            <person name="Zhong W.Y."/>
            <person name="Ma X.K."/>
            <person name="Ma L."/>
            <person name="Huang J."/>
            <person name="Chen G.Z."/>
            <person name="Huang M.Z."/>
            <person name="Huang L."/>
            <person name="Peng D.H."/>
            <person name="Luo Y.B."/>
            <person name="Zou S.Q."/>
            <person name="Chen S.P."/>
            <person name="Lan S."/>
            <person name="Tsai W.C."/>
            <person name="Van de Peer Y."/>
            <person name="Liu Z.J."/>
        </authorList>
    </citation>
    <scope>NUCLEOTIDE SEQUENCE [LARGE SCALE GENOMIC DNA]</scope>
    <source>
        <strain evidence="2">Lor287</strain>
    </source>
</reference>